<dbReference type="PRINTS" id="PR00367">
    <property type="entry name" value="ETHRSPELEMNT"/>
</dbReference>
<comment type="caution">
    <text evidence="10">The sequence shown here is derived from an EMBL/GenBank/DDBJ whole genome shotgun (WGS) entry which is preliminary data.</text>
</comment>
<keyword evidence="5" id="KW-0804">Transcription</keyword>
<accession>A0A8X8VXV0</accession>
<dbReference type="SUPFAM" id="SSF47459">
    <property type="entry name" value="HLH, helix-loop-helix DNA-binding domain"/>
    <property type="match status" value="1"/>
</dbReference>
<dbReference type="SUPFAM" id="SSF54171">
    <property type="entry name" value="DNA-binding domain"/>
    <property type="match status" value="1"/>
</dbReference>
<dbReference type="EMBL" id="PNBA02000152">
    <property type="protein sequence ID" value="KAG6384351.1"/>
    <property type="molecule type" value="Genomic_DNA"/>
</dbReference>
<dbReference type="CDD" id="cd00018">
    <property type="entry name" value="AP2"/>
    <property type="match status" value="1"/>
</dbReference>
<dbReference type="Pfam" id="PF00847">
    <property type="entry name" value="AP2"/>
    <property type="match status" value="1"/>
</dbReference>
<dbReference type="SMART" id="SM00380">
    <property type="entry name" value="AP2"/>
    <property type="match status" value="1"/>
</dbReference>
<dbReference type="InterPro" id="IPR044818">
    <property type="entry name" value="ILR3-like"/>
</dbReference>
<keyword evidence="6" id="KW-0539">Nucleus</keyword>
<keyword evidence="7" id="KW-0175">Coiled coil</keyword>
<name>A0A8X8VXV0_SALSN</name>
<evidence type="ECO:0000259" key="9">
    <source>
        <dbReference type="PROSITE" id="PS51032"/>
    </source>
</evidence>
<dbReference type="InterPro" id="IPR036638">
    <property type="entry name" value="HLH_DNA-bd_sf"/>
</dbReference>
<feature type="coiled-coil region" evidence="7">
    <location>
        <begin position="201"/>
        <end position="256"/>
    </location>
</feature>
<dbReference type="PANTHER" id="PTHR46133:SF9">
    <property type="entry name" value="TRANSCRIPTION FACTOR BHLH104"/>
    <property type="match status" value="1"/>
</dbReference>
<keyword evidence="2" id="KW-0611">Plant defense</keyword>
<dbReference type="Gene3D" id="4.10.280.10">
    <property type="entry name" value="Helix-loop-helix DNA-binding domain"/>
    <property type="match status" value="1"/>
</dbReference>
<dbReference type="Pfam" id="PF00010">
    <property type="entry name" value="HLH"/>
    <property type="match status" value="1"/>
</dbReference>
<evidence type="ECO:0000256" key="4">
    <source>
        <dbReference type="ARBA" id="ARBA00023125"/>
    </source>
</evidence>
<reference evidence="10" key="1">
    <citation type="submission" date="2018-01" db="EMBL/GenBank/DDBJ databases">
        <authorList>
            <person name="Mao J.F."/>
        </authorList>
    </citation>
    <scope>NUCLEOTIDE SEQUENCE</scope>
    <source>
        <strain evidence="10">Huo1</strain>
        <tissue evidence="10">Leaf</tissue>
    </source>
</reference>
<dbReference type="InterPro" id="IPR036955">
    <property type="entry name" value="AP2/ERF_dom_sf"/>
</dbReference>
<reference evidence="10" key="2">
    <citation type="submission" date="2020-08" db="EMBL/GenBank/DDBJ databases">
        <title>Plant Genome Project.</title>
        <authorList>
            <person name="Zhang R.-G."/>
        </authorList>
    </citation>
    <scope>NUCLEOTIDE SEQUENCE</scope>
    <source>
        <strain evidence="10">Huo1</strain>
        <tissue evidence="10">Leaf</tissue>
    </source>
</reference>
<dbReference type="FunFam" id="3.30.730.10:FF:000001">
    <property type="entry name" value="Ethylene-responsive transcription factor 2"/>
    <property type="match status" value="1"/>
</dbReference>
<dbReference type="GO" id="GO:0005634">
    <property type="term" value="C:nucleus"/>
    <property type="evidence" value="ECO:0007669"/>
    <property type="project" value="UniProtKB-SubCell"/>
</dbReference>
<dbReference type="InterPro" id="IPR001471">
    <property type="entry name" value="AP2/ERF_dom"/>
</dbReference>
<evidence type="ECO:0000256" key="6">
    <source>
        <dbReference type="ARBA" id="ARBA00023242"/>
    </source>
</evidence>
<evidence type="ECO:0000256" key="3">
    <source>
        <dbReference type="ARBA" id="ARBA00023015"/>
    </source>
</evidence>
<evidence type="ECO:0000256" key="5">
    <source>
        <dbReference type="ARBA" id="ARBA00023163"/>
    </source>
</evidence>
<dbReference type="SMART" id="SM00353">
    <property type="entry name" value="HLH"/>
    <property type="match status" value="1"/>
</dbReference>
<dbReference type="GO" id="GO:0046983">
    <property type="term" value="F:protein dimerization activity"/>
    <property type="evidence" value="ECO:0007669"/>
    <property type="project" value="InterPro"/>
</dbReference>
<keyword evidence="3" id="KW-0805">Transcription regulation</keyword>
<evidence type="ECO:0000256" key="7">
    <source>
        <dbReference type="SAM" id="Coils"/>
    </source>
</evidence>
<dbReference type="AlphaFoldDB" id="A0A8X8VXV0"/>
<proteinExistence type="predicted"/>
<dbReference type="GO" id="GO:0003700">
    <property type="term" value="F:DNA-binding transcription factor activity"/>
    <property type="evidence" value="ECO:0007669"/>
    <property type="project" value="InterPro"/>
</dbReference>
<protein>
    <submittedName>
        <fullName evidence="10">Uncharacterized protein</fullName>
    </submittedName>
</protein>
<gene>
    <name evidence="10" type="ORF">SASPL_155828</name>
</gene>
<evidence type="ECO:0000259" key="8">
    <source>
        <dbReference type="PROSITE" id="PS50888"/>
    </source>
</evidence>
<evidence type="ECO:0000256" key="2">
    <source>
        <dbReference type="ARBA" id="ARBA00022821"/>
    </source>
</evidence>
<feature type="domain" description="BHLH" evidence="8">
    <location>
        <begin position="153"/>
        <end position="204"/>
    </location>
</feature>
<evidence type="ECO:0000256" key="1">
    <source>
        <dbReference type="ARBA" id="ARBA00004123"/>
    </source>
</evidence>
<dbReference type="Gene3D" id="3.30.730.10">
    <property type="entry name" value="AP2/ERF domain"/>
    <property type="match status" value="1"/>
</dbReference>
<dbReference type="Proteomes" id="UP000298416">
    <property type="component" value="Unassembled WGS sequence"/>
</dbReference>
<sequence length="294" mass="33852">MLLLVNLKMDREIKYRGVRKRPWGKYAAEIRDSGRQGARVWLGTFNTAEKAARAYDRAAYSMRGHKAILNFPQEYNLPSSSSHFASSLDNGRQVFEFEYYDDKLLEELLDQNHQSENNVCMSIDCSQSGITTPALKSEERGFQRKRGRSDVNGGIGTKACRERERRGKLNDKFIELSAVLGRESIGKTEKLTMLSDAIRLLKQLKTESQEHMQMNTRLTEEIKILKVEKNELREEKAKLKEDKERIEQQLNMYQADAAKKVPMLPSYGFVPMWQYLPSSVRDTTVDHVLRPPAA</sequence>
<organism evidence="10">
    <name type="scientific">Salvia splendens</name>
    <name type="common">Scarlet sage</name>
    <dbReference type="NCBI Taxonomy" id="180675"/>
    <lineage>
        <taxon>Eukaryota</taxon>
        <taxon>Viridiplantae</taxon>
        <taxon>Streptophyta</taxon>
        <taxon>Embryophyta</taxon>
        <taxon>Tracheophyta</taxon>
        <taxon>Spermatophyta</taxon>
        <taxon>Magnoliopsida</taxon>
        <taxon>eudicotyledons</taxon>
        <taxon>Gunneridae</taxon>
        <taxon>Pentapetalae</taxon>
        <taxon>asterids</taxon>
        <taxon>lamiids</taxon>
        <taxon>Lamiales</taxon>
        <taxon>Lamiaceae</taxon>
        <taxon>Nepetoideae</taxon>
        <taxon>Mentheae</taxon>
        <taxon>Salviinae</taxon>
        <taxon>Salvia</taxon>
        <taxon>Salvia subgen. Calosphace</taxon>
        <taxon>core Calosphace</taxon>
    </lineage>
</organism>
<evidence type="ECO:0000313" key="10">
    <source>
        <dbReference type="EMBL" id="KAG6384351.1"/>
    </source>
</evidence>
<evidence type="ECO:0000313" key="11">
    <source>
        <dbReference type="Proteomes" id="UP000298416"/>
    </source>
</evidence>
<feature type="domain" description="AP2/ERF" evidence="9">
    <location>
        <begin position="14"/>
        <end position="72"/>
    </location>
</feature>
<dbReference type="GO" id="GO:0006952">
    <property type="term" value="P:defense response"/>
    <property type="evidence" value="ECO:0007669"/>
    <property type="project" value="UniProtKB-KW"/>
</dbReference>
<dbReference type="InterPro" id="IPR011598">
    <property type="entry name" value="bHLH_dom"/>
</dbReference>
<dbReference type="PROSITE" id="PS51032">
    <property type="entry name" value="AP2_ERF"/>
    <property type="match status" value="1"/>
</dbReference>
<dbReference type="GO" id="GO:0006879">
    <property type="term" value="P:intracellular iron ion homeostasis"/>
    <property type="evidence" value="ECO:0007669"/>
    <property type="project" value="InterPro"/>
</dbReference>
<dbReference type="GO" id="GO:0003677">
    <property type="term" value="F:DNA binding"/>
    <property type="evidence" value="ECO:0007669"/>
    <property type="project" value="UniProtKB-KW"/>
</dbReference>
<keyword evidence="4" id="KW-0238">DNA-binding</keyword>
<dbReference type="PANTHER" id="PTHR46133">
    <property type="entry name" value="BHLH TRANSCRIPTION FACTOR"/>
    <property type="match status" value="1"/>
</dbReference>
<comment type="subcellular location">
    <subcellularLocation>
        <location evidence="1">Nucleus</location>
    </subcellularLocation>
</comment>
<dbReference type="InterPro" id="IPR016177">
    <property type="entry name" value="DNA-bd_dom_sf"/>
</dbReference>
<keyword evidence="11" id="KW-1185">Reference proteome</keyword>
<dbReference type="PROSITE" id="PS50888">
    <property type="entry name" value="BHLH"/>
    <property type="match status" value="1"/>
</dbReference>